<dbReference type="InterPro" id="IPR031803">
    <property type="entry name" value="BAT_GAF/HTH-assoc"/>
</dbReference>
<accession>A0A8U0A0B9</accession>
<protein>
    <submittedName>
        <fullName evidence="6">Helix-turn-helix domain-containing protein</fullName>
    </submittedName>
</protein>
<evidence type="ECO:0000256" key="3">
    <source>
        <dbReference type="SAM" id="MobiDB-lite"/>
    </source>
</evidence>
<dbReference type="GeneID" id="71928618"/>
<dbReference type="InterPro" id="IPR007050">
    <property type="entry name" value="HTH_bacterioopsin"/>
</dbReference>
<dbReference type="PANTHER" id="PTHR34236:SF1">
    <property type="entry name" value="DIMETHYL SULFOXIDE REDUCTASE TRANSCRIPTIONAL ACTIVATOR"/>
    <property type="match status" value="1"/>
</dbReference>
<dbReference type="AlphaFoldDB" id="A0A8U0A0B9"/>
<dbReference type="RefSeq" id="WP_247993185.1">
    <property type="nucleotide sequence ID" value="NZ_CP096019.1"/>
</dbReference>
<dbReference type="Proteomes" id="UP000831768">
    <property type="component" value="Chromosome"/>
</dbReference>
<feature type="region of interest" description="Disordered" evidence="3">
    <location>
        <begin position="244"/>
        <end position="282"/>
    </location>
</feature>
<dbReference type="Pfam" id="PF15915">
    <property type="entry name" value="BAT"/>
    <property type="match status" value="1"/>
</dbReference>
<sequence>MTQKYQNDNTSPNAPKERATLVTAHLPAEEIALRETFSAVPDLSFECVQIVASGNQTVLPLLWLTTDDYPALNTALEDDPSVVSARELLQADGRRLYRFEWSDDVCLTFRVLLDVETVLLDGYGDDSRWTFELLFPTRDALGRTCDRCQLYDVTYSIERIQGIENDDGNTPRPTNLGLTAQQYEAIATAYEHGYFTVPRQITLDELATHLDISHQALSERLRRAHDTLIGESLRNPCLGFGLSPDMATNASSETIEHRSEEGANSAPDSERPETPISDRFRS</sequence>
<name>A0A8U0A0B9_9EURY</name>
<dbReference type="EMBL" id="CP096019">
    <property type="protein sequence ID" value="UPM42514.1"/>
    <property type="molecule type" value="Genomic_DNA"/>
</dbReference>
<evidence type="ECO:0000313" key="6">
    <source>
        <dbReference type="EMBL" id="UPM42514.1"/>
    </source>
</evidence>
<dbReference type="PANTHER" id="PTHR34236">
    <property type="entry name" value="DIMETHYL SULFOXIDE REDUCTASE TRANSCRIPTIONAL ACTIVATOR"/>
    <property type="match status" value="1"/>
</dbReference>
<feature type="domain" description="Bacterioopsin transcriptional activator GAF and HTH associated" evidence="5">
    <location>
        <begin position="37"/>
        <end position="146"/>
    </location>
</feature>
<dbReference type="Pfam" id="PF04967">
    <property type="entry name" value="HTH_10"/>
    <property type="match status" value="1"/>
</dbReference>
<evidence type="ECO:0000256" key="2">
    <source>
        <dbReference type="ARBA" id="ARBA00023163"/>
    </source>
</evidence>
<gene>
    <name evidence="6" type="ORF">MW046_11185</name>
</gene>
<organism evidence="6 7">
    <name type="scientific">Halocatena salina</name>
    <dbReference type="NCBI Taxonomy" id="2934340"/>
    <lineage>
        <taxon>Archaea</taxon>
        <taxon>Methanobacteriati</taxon>
        <taxon>Methanobacteriota</taxon>
        <taxon>Stenosarchaea group</taxon>
        <taxon>Halobacteria</taxon>
        <taxon>Halobacteriales</taxon>
        <taxon>Natronomonadaceae</taxon>
        <taxon>Halocatena</taxon>
    </lineage>
</organism>
<evidence type="ECO:0000259" key="4">
    <source>
        <dbReference type="Pfam" id="PF04967"/>
    </source>
</evidence>
<dbReference type="KEGG" id="haad:MW046_11185"/>
<feature type="domain" description="HTH bat-type" evidence="4">
    <location>
        <begin position="178"/>
        <end position="229"/>
    </location>
</feature>
<keyword evidence="2" id="KW-0804">Transcription</keyword>
<reference evidence="6" key="1">
    <citation type="submission" date="2022-04" db="EMBL/GenBank/DDBJ databases">
        <title>Halocatena sp. nov., isolated from a salt lake.</title>
        <authorList>
            <person name="Cui H.-L."/>
        </authorList>
    </citation>
    <scope>NUCLEOTIDE SEQUENCE</scope>
    <source>
        <strain evidence="6">AD-1</strain>
    </source>
</reference>
<evidence type="ECO:0000256" key="1">
    <source>
        <dbReference type="ARBA" id="ARBA00023015"/>
    </source>
</evidence>
<feature type="compositionally biased region" description="Basic and acidic residues" evidence="3">
    <location>
        <begin position="268"/>
        <end position="282"/>
    </location>
</feature>
<evidence type="ECO:0000259" key="5">
    <source>
        <dbReference type="Pfam" id="PF15915"/>
    </source>
</evidence>
<keyword evidence="7" id="KW-1185">Reference proteome</keyword>
<proteinExistence type="predicted"/>
<evidence type="ECO:0000313" key="7">
    <source>
        <dbReference type="Proteomes" id="UP000831768"/>
    </source>
</evidence>
<keyword evidence="1" id="KW-0805">Transcription regulation</keyword>